<organism evidence="4 5">
    <name type="scientific">Culex pipiens pipiens</name>
    <name type="common">Northern house mosquito</name>
    <dbReference type="NCBI Taxonomy" id="38569"/>
    <lineage>
        <taxon>Eukaryota</taxon>
        <taxon>Metazoa</taxon>
        <taxon>Ecdysozoa</taxon>
        <taxon>Arthropoda</taxon>
        <taxon>Hexapoda</taxon>
        <taxon>Insecta</taxon>
        <taxon>Pterygota</taxon>
        <taxon>Neoptera</taxon>
        <taxon>Endopterygota</taxon>
        <taxon>Diptera</taxon>
        <taxon>Nematocera</taxon>
        <taxon>Culicoidea</taxon>
        <taxon>Culicidae</taxon>
        <taxon>Culicinae</taxon>
        <taxon>Culicini</taxon>
        <taxon>Culex</taxon>
        <taxon>Culex</taxon>
    </lineage>
</organism>
<evidence type="ECO:0008006" key="6">
    <source>
        <dbReference type="Google" id="ProtNLM"/>
    </source>
</evidence>
<comment type="subcellular location">
    <subcellularLocation>
        <location evidence="1">Secreted</location>
    </subcellularLocation>
</comment>
<evidence type="ECO:0000313" key="5">
    <source>
        <dbReference type="Proteomes" id="UP001562425"/>
    </source>
</evidence>
<evidence type="ECO:0000313" key="4">
    <source>
        <dbReference type="EMBL" id="KAL1399583.1"/>
    </source>
</evidence>
<accession>A0ABD1DJ61</accession>
<keyword evidence="2" id="KW-0964">Secreted</keyword>
<dbReference type="PANTHER" id="PTHR46698:SF3">
    <property type="entry name" value="TENECTIN ISOFORM 1-RELATED"/>
    <property type="match status" value="1"/>
</dbReference>
<evidence type="ECO:0000256" key="3">
    <source>
        <dbReference type="ARBA" id="ARBA00022729"/>
    </source>
</evidence>
<gene>
    <name evidence="4" type="ORF">pipiens_008096</name>
</gene>
<proteinExistence type="predicted"/>
<keyword evidence="5" id="KW-1185">Reference proteome</keyword>
<sequence>MNYSSPASFNCANNECPEFFRRKENCIYQYTKGQCCTTGPAICGKKIEELGKCYLEGKLYREGEPMFPEKNSCYKCHCKQGFDNSTVVGNPNCYEINCGIELRNAERLSLGCIPVYFGNDRCCPISWRCPEDKDTIIEEGPRSAQDSKMQCKFGKLTMGVGDSISSEDKYECPSFADRDNRKCYFNGNIYEPESSLSKFDERLSPCYAGCICVNQNNFSSFICASIACPEIMVREIDCIFKYSPFECCPTEKVCGDETKELTECYLEGTRYLEGEMMYPREESCYKCSCQKGFDNSTIRGNPNCYELNCGIELFNLEQLMDGCIPVFFGTRGCCPIWWRCPSDEDTVIHEEQPENANEINPKLQCKFGNLTLNVGDYVSSDQTTVSCKCSIPPMVHCVQKK</sequence>
<dbReference type="InterPro" id="IPR052424">
    <property type="entry name" value="Kielin_Chordin-BMP_Reg"/>
</dbReference>
<dbReference type="Proteomes" id="UP001562425">
    <property type="component" value="Unassembled WGS sequence"/>
</dbReference>
<protein>
    <recommendedName>
        <fullName evidence="6">VWFC domain-containing protein</fullName>
    </recommendedName>
</protein>
<keyword evidence="3" id="KW-0732">Signal</keyword>
<evidence type="ECO:0000256" key="2">
    <source>
        <dbReference type="ARBA" id="ARBA00022525"/>
    </source>
</evidence>
<dbReference type="GO" id="GO:0005576">
    <property type="term" value="C:extracellular region"/>
    <property type="evidence" value="ECO:0007669"/>
    <property type="project" value="UniProtKB-SubCell"/>
</dbReference>
<evidence type="ECO:0000256" key="1">
    <source>
        <dbReference type="ARBA" id="ARBA00004613"/>
    </source>
</evidence>
<comment type="caution">
    <text evidence="4">The sequence shown here is derived from an EMBL/GenBank/DDBJ whole genome shotgun (WGS) entry which is preliminary data.</text>
</comment>
<dbReference type="EMBL" id="JBEHCU010005506">
    <property type="protein sequence ID" value="KAL1399583.1"/>
    <property type="molecule type" value="Genomic_DNA"/>
</dbReference>
<reference evidence="4 5" key="1">
    <citation type="submission" date="2024-05" db="EMBL/GenBank/DDBJ databases">
        <title>Culex pipiens pipiens assembly and annotation.</title>
        <authorList>
            <person name="Alout H."/>
            <person name="Durand T."/>
        </authorList>
    </citation>
    <scope>NUCLEOTIDE SEQUENCE [LARGE SCALE GENOMIC DNA]</scope>
    <source>
        <strain evidence="4">HA-2024</strain>
        <tissue evidence="4">Whole body</tissue>
    </source>
</reference>
<dbReference type="PANTHER" id="PTHR46698">
    <property type="entry name" value="CROSSVEINLESS 2"/>
    <property type="match status" value="1"/>
</dbReference>
<name>A0ABD1DJ61_CULPP</name>
<dbReference type="AlphaFoldDB" id="A0ABD1DJ61"/>